<evidence type="ECO:0000256" key="1">
    <source>
        <dbReference type="SAM" id="MobiDB-lite"/>
    </source>
</evidence>
<evidence type="ECO:0000313" key="2">
    <source>
        <dbReference type="EMBL" id="CAK7333825.1"/>
    </source>
</evidence>
<organism evidence="2 3">
    <name type="scientific">Dovyalis caffra</name>
    <dbReference type="NCBI Taxonomy" id="77055"/>
    <lineage>
        <taxon>Eukaryota</taxon>
        <taxon>Viridiplantae</taxon>
        <taxon>Streptophyta</taxon>
        <taxon>Embryophyta</taxon>
        <taxon>Tracheophyta</taxon>
        <taxon>Spermatophyta</taxon>
        <taxon>Magnoliopsida</taxon>
        <taxon>eudicotyledons</taxon>
        <taxon>Gunneridae</taxon>
        <taxon>Pentapetalae</taxon>
        <taxon>rosids</taxon>
        <taxon>fabids</taxon>
        <taxon>Malpighiales</taxon>
        <taxon>Salicaceae</taxon>
        <taxon>Flacourtieae</taxon>
        <taxon>Dovyalis</taxon>
    </lineage>
</organism>
<accession>A0AAV1RFM4</accession>
<comment type="caution">
    <text evidence="2">The sequence shown here is derived from an EMBL/GenBank/DDBJ whole genome shotgun (WGS) entry which is preliminary data.</text>
</comment>
<sequence>MGFGEPVLTWVVEDWLLREEGVGRRGTLTGARFNPTYWWPKEEEKDVGEGAGTPRATPRGEETEGVAEEDDIEGPEETDGNWECLVLLGVVIVVVAADKEGFGSGLGLRLGFGVGPEEAAEEGGCGGSVGCLAMVGLEVEVEVAGVGRSMKKDCVIGGWKIETPARILGIYYTARLGIGRILNRFRILISNWNSFGFRVCLYTRIWMSITYYLQN</sequence>
<evidence type="ECO:0000313" key="3">
    <source>
        <dbReference type="Proteomes" id="UP001314170"/>
    </source>
</evidence>
<dbReference type="AlphaFoldDB" id="A0AAV1RFM4"/>
<feature type="compositionally biased region" description="Acidic residues" evidence="1">
    <location>
        <begin position="63"/>
        <end position="77"/>
    </location>
</feature>
<proteinExistence type="predicted"/>
<feature type="region of interest" description="Disordered" evidence="1">
    <location>
        <begin position="42"/>
        <end position="77"/>
    </location>
</feature>
<keyword evidence="3" id="KW-1185">Reference proteome</keyword>
<dbReference type="Proteomes" id="UP001314170">
    <property type="component" value="Unassembled WGS sequence"/>
</dbReference>
<reference evidence="2 3" key="1">
    <citation type="submission" date="2024-01" db="EMBL/GenBank/DDBJ databases">
        <authorList>
            <person name="Waweru B."/>
        </authorList>
    </citation>
    <scope>NUCLEOTIDE SEQUENCE [LARGE SCALE GENOMIC DNA]</scope>
</reference>
<dbReference type="EMBL" id="CAWUPB010000936">
    <property type="protein sequence ID" value="CAK7333825.1"/>
    <property type="molecule type" value="Genomic_DNA"/>
</dbReference>
<name>A0AAV1RFM4_9ROSI</name>
<protein>
    <submittedName>
        <fullName evidence="2">Uncharacterized protein</fullName>
    </submittedName>
</protein>
<gene>
    <name evidence="2" type="ORF">DCAF_LOCUS9636</name>
</gene>